<name>A0ABQ6VXG1_9PROT</name>
<evidence type="ECO:0000256" key="12">
    <source>
        <dbReference type="HAMAP-Rule" id="MF_00388"/>
    </source>
</evidence>
<evidence type="ECO:0000256" key="8">
    <source>
        <dbReference type="ARBA" id="ARBA00022801"/>
    </source>
</evidence>
<comment type="function">
    <text evidence="2 12">Catalyzes the hydrolysis of UDP-3-O-myristoyl-N-acetylglucosamine to form UDP-3-O-myristoylglucosamine and acetate, the committed step in lipid A biosynthesis.</text>
</comment>
<keyword evidence="15" id="KW-1185">Reference proteome</keyword>
<evidence type="ECO:0000256" key="13">
    <source>
        <dbReference type="SAM" id="MobiDB-lite"/>
    </source>
</evidence>
<proteinExistence type="inferred from homology"/>
<keyword evidence="9 12" id="KW-0862">Zinc</keyword>
<dbReference type="SUPFAM" id="SSF54211">
    <property type="entry name" value="Ribosomal protein S5 domain 2-like"/>
    <property type="match status" value="2"/>
</dbReference>
<dbReference type="InterPro" id="IPR015870">
    <property type="entry name" value="UDP-acyl_N-AcGlcN_deAcase_N"/>
</dbReference>
<evidence type="ECO:0000256" key="6">
    <source>
        <dbReference type="ARBA" id="ARBA00022556"/>
    </source>
</evidence>
<sequence>MNGMSPQTQVSFLPPSRQPDGQMQHTLRQPISSVGVGLHTGARINLRLAPAPENTGIVFRRSDTTLPPLAARHDNVVDTRLSTVLGQEGTAGRIATVEHLMAALAGCGIDNALVEVDGPEMPVFDGSSAEFVFLLECAGIVAQAAPRQHVHVNRTVRVEEGDAFAELSPARQPGLALDISIDFVAPAIGQQRYAARMEGSLFRQHLSMARTFVEQPEIDYLHSIGLARGGSLDNAIVVNGTSVLNPAGLRHPHEFVRHKMLDAVGDLYMAGGMISGQFRGHKSGHTLNNRLLRKLFASAENWHRAPLGAPAASLQTRAA</sequence>
<evidence type="ECO:0000256" key="5">
    <source>
        <dbReference type="ARBA" id="ARBA00022516"/>
    </source>
</evidence>
<evidence type="ECO:0000256" key="10">
    <source>
        <dbReference type="ARBA" id="ARBA00023098"/>
    </source>
</evidence>
<keyword evidence="8 12" id="KW-0378">Hydrolase</keyword>
<feature type="region of interest" description="Disordered" evidence="13">
    <location>
        <begin position="1"/>
        <end position="24"/>
    </location>
</feature>
<comment type="similarity">
    <text evidence="12">Belongs to the LpxC family.</text>
</comment>
<reference evidence="14 15" key="1">
    <citation type="submission" date="2018-09" db="EMBL/GenBank/DDBJ databases">
        <title>Genome sequence and characterization of the bcs clusters for the production of nanocellulose from the low pH resistant strain Komagataeibacter medellinensis ID13488.</title>
        <authorList>
            <person name="Hernandez-Arriaga A.M."/>
            <person name="Del Cerro C."/>
            <person name="Urbina L."/>
            <person name="Eceiza A."/>
            <person name="Retegi A."/>
            <person name="Prieto M.A."/>
        </authorList>
    </citation>
    <scope>NUCLEOTIDE SEQUENCE [LARGE SCALE GENOMIC DNA]</scope>
    <source>
        <strain evidence="14 15">ID13488</strain>
    </source>
</reference>
<evidence type="ECO:0000313" key="15">
    <source>
        <dbReference type="Proteomes" id="UP000427842"/>
    </source>
</evidence>
<protein>
    <recommendedName>
        <fullName evidence="4 12">UDP-3-O-acyl-N-acetylglucosamine deacetylase</fullName>
        <shortName evidence="12">UDP-3-O-acyl-GlcNAc deacetylase</shortName>
        <ecNumber evidence="4 12">3.5.1.108</ecNumber>
    </recommendedName>
    <alternativeName>
        <fullName evidence="12">UDP-3-O-[R-3-hydroxymyristoyl]-N-acetylglucosamine deacetylase</fullName>
    </alternativeName>
</protein>
<comment type="pathway">
    <text evidence="3 12">Glycolipid biosynthesis; lipid IV(A) biosynthesis; lipid IV(A) from (3R)-3-hydroxytetradecanoyl-[acyl-carrier-protein] and UDP-N-acetyl-alpha-D-glucosamine: step 2/6.</text>
</comment>
<feature type="binding site" evidence="12">
    <location>
        <position position="262"/>
    </location>
    <ligand>
        <name>Zn(2+)</name>
        <dbReference type="ChEBI" id="CHEBI:29105"/>
    </ligand>
</feature>
<dbReference type="GO" id="GO:0103117">
    <property type="term" value="F:UDP-3-O-acyl-N-acetylglucosamine deacetylase activity"/>
    <property type="evidence" value="ECO:0007669"/>
    <property type="project" value="UniProtKB-EC"/>
</dbReference>
<keyword evidence="6 12" id="KW-0441">Lipid A biosynthesis</keyword>
<comment type="catalytic activity">
    <reaction evidence="11 12">
        <text>a UDP-3-O-[(3R)-3-hydroxyacyl]-N-acetyl-alpha-D-glucosamine + H2O = a UDP-3-O-[(3R)-3-hydroxyacyl]-alpha-D-glucosamine + acetate</text>
        <dbReference type="Rhea" id="RHEA:67816"/>
        <dbReference type="ChEBI" id="CHEBI:15377"/>
        <dbReference type="ChEBI" id="CHEBI:30089"/>
        <dbReference type="ChEBI" id="CHEBI:137740"/>
        <dbReference type="ChEBI" id="CHEBI:173225"/>
        <dbReference type="EC" id="3.5.1.108"/>
    </reaction>
</comment>
<dbReference type="InterPro" id="IPR011334">
    <property type="entry name" value="UDP-acyl_GlcNac_deAcase_C"/>
</dbReference>
<dbReference type="Gene3D" id="3.30.1700.10">
    <property type="entry name" value="lpxc deacetylase, domain 2"/>
    <property type="match status" value="1"/>
</dbReference>
<feature type="binding site" evidence="12">
    <location>
        <position position="258"/>
    </location>
    <ligand>
        <name>Zn(2+)</name>
        <dbReference type="ChEBI" id="CHEBI:29105"/>
    </ligand>
</feature>
<dbReference type="RefSeq" id="WP_014104810.1">
    <property type="nucleotide sequence ID" value="NZ_QYAZ01000001.1"/>
</dbReference>
<keyword evidence="5 12" id="KW-0444">Lipid biosynthesis</keyword>
<evidence type="ECO:0000256" key="1">
    <source>
        <dbReference type="ARBA" id="ARBA00001947"/>
    </source>
</evidence>
<dbReference type="Proteomes" id="UP000427842">
    <property type="component" value="Unassembled WGS sequence"/>
</dbReference>
<evidence type="ECO:0000256" key="4">
    <source>
        <dbReference type="ARBA" id="ARBA00012745"/>
    </source>
</evidence>
<dbReference type="EMBL" id="QYAZ01000001">
    <property type="protein sequence ID" value="KAB8124881.1"/>
    <property type="molecule type" value="Genomic_DNA"/>
</dbReference>
<keyword evidence="10 12" id="KW-0443">Lipid metabolism</keyword>
<feature type="compositionally biased region" description="Polar residues" evidence="13">
    <location>
        <begin position="1"/>
        <end position="11"/>
    </location>
</feature>
<accession>A0ABQ6VXG1</accession>
<dbReference type="PANTHER" id="PTHR33694">
    <property type="entry name" value="UDP-3-O-ACYL-N-ACETYLGLUCOSAMINE DEACETYLASE 1, MITOCHONDRIAL-RELATED"/>
    <property type="match status" value="1"/>
</dbReference>
<keyword evidence="7 12" id="KW-0479">Metal-binding</keyword>
<evidence type="ECO:0000256" key="7">
    <source>
        <dbReference type="ARBA" id="ARBA00022723"/>
    </source>
</evidence>
<gene>
    <name evidence="12" type="primary">lpxC</name>
    <name evidence="14" type="ORF">D3W54_12530</name>
</gene>
<evidence type="ECO:0000256" key="2">
    <source>
        <dbReference type="ARBA" id="ARBA00002923"/>
    </source>
</evidence>
<evidence type="ECO:0000256" key="9">
    <source>
        <dbReference type="ARBA" id="ARBA00022833"/>
    </source>
</evidence>
<dbReference type="InterPro" id="IPR020568">
    <property type="entry name" value="Ribosomal_Su5_D2-typ_SF"/>
</dbReference>
<dbReference type="Gene3D" id="3.30.230.20">
    <property type="entry name" value="lpxc deacetylase, domain 1"/>
    <property type="match status" value="1"/>
</dbReference>
<dbReference type="NCBIfam" id="TIGR00325">
    <property type="entry name" value="lpxC"/>
    <property type="match status" value="1"/>
</dbReference>
<dbReference type="HAMAP" id="MF_00388">
    <property type="entry name" value="LpxC"/>
    <property type="match status" value="1"/>
</dbReference>
<comment type="caution">
    <text evidence="14">The sequence shown here is derived from an EMBL/GenBank/DDBJ whole genome shotgun (WGS) entry which is preliminary data.</text>
</comment>
<evidence type="ECO:0000256" key="11">
    <source>
        <dbReference type="ARBA" id="ARBA00024535"/>
    </source>
</evidence>
<dbReference type="EC" id="3.5.1.108" evidence="4 12"/>
<dbReference type="PANTHER" id="PTHR33694:SF1">
    <property type="entry name" value="UDP-3-O-ACYL-N-ACETYLGLUCOSAMINE DEACETYLASE 1, MITOCHONDRIAL-RELATED"/>
    <property type="match status" value="1"/>
</dbReference>
<evidence type="ECO:0000256" key="3">
    <source>
        <dbReference type="ARBA" id="ARBA00005002"/>
    </source>
</evidence>
<comment type="cofactor">
    <cofactor evidence="1 12">
        <name>Zn(2+)</name>
        <dbReference type="ChEBI" id="CHEBI:29105"/>
    </cofactor>
</comment>
<dbReference type="InterPro" id="IPR004463">
    <property type="entry name" value="UDP-acyl_GlcNac_deAcase"/>
</dbReference>
<organism evidence="14 15">
    <name type="scientific">Komagataeibacter medellinensis</name>
    <dbReference type="NCBI Taxonomy" id="1177712"/>
    <lineage>
        <taxon>Bacteria</taxon>
        <taxon>Pseudomonadati</taxon>
        <taxon>Pseudomonadota</taxon>
        <taxon>Alphaproteobacteria</taxon>
        <taxon>Acetobacterales</taxon>
        <taxon>Acetobacteraceae</taxon>
        <taxon>Komagataeibacter</taxon>
    </lineage>
</organism>
<feature type="binding site" evidence="12">
    <location>
        <position position="99"/>
    </location>
    <ligand>
        <name>Zn(2+)</name>
        <dbReference type="ChEBI" id="CHEBI:29105"/>
    </ligand>
</feature>
<feature type="active site" description="Proton donor" evidence="12">
    <location>
        <position position="285"/>
    </location>
</feature>
<evidence type="ECO:0000313" key="14">
    <source>
        <dbReference type="EMBL" id="KAB8124881.1"/>
    </source>
</evidence>
<dbReference type="Pfam" id="PF03331">
    <property type="entry name" value="LpxC"/>
    <property type="match status" value="1"/>
</dbReference>